<keyword evidence="3" id="KW-1185">Reference proteome</keyword>
<feature type="transmembrane region" description="Helical" evidence="1">
    <location>
        <begin position="20"/>
        <end position="39"/>
    </location>
</feature>
<name>A0A327QCW0_9BACT</name>
<keyword evidence="1" id="KW-0472">Membrane</keyword>
<accession>A0A327QCW0</accession>
<proteinExistence type="predicted"/>
<dbReference type="Proteomes" id="UP000249547">
    <property type="component" value="Unassembled WGS sequence"/>
</dbReference>
<keyword evidence="1" id="KW-1133">Transmembrane helix</keyword>
<comment type="caution">
    <text evidence="2">The sequence shown here is derived from an EMBL/GenBank/DDBJ whole genome shotgun (WGS) entry which is preliminary data.</text>
</comment>
<gene>
    <name evidence="2" type="ORF">LX64_03851</name>
</gene>
<keyword evidence="1" id="KW-0812">Transmembrane</keyword>
<evidence type="ECO:0000313" key="3">
    <source>
        <dbReference type="Proteomes" id="UP000249547"/>
    </source>
</evidence>
<evidence type="ECO:0000256" key="1">
    <source>
        <dbReference type="SAM" id="Phobius"/>
    </source>
</evidence>
<reference evidence="2 3" key="1">
    <citation type="submission" date="2018-06" db="EMBL/GenBank/DDBJ databases">
        <title>Genomic Encyclopedia of Archaeal and Bacterial Type Strains, Phase II (KMG-II): from individual species to whole genera.</title>
        <authorList>
            <person name="Goeker M."/>
        </authorList>
    </citation>
    <scope>NUCLEOTIDE SEQUENCE [LARGE SCALE GENOMIC DNA]</scope>
    <source>
        <strain evidence="2 3">DSM 23857</strain>
    </source>
</reference>
<dbReference type="AlphaFoldDB" id="A0A327QCW0"/>
<organism evidence="2 3">
    <name type="scientific">Chitinophaga skermanii</name>
    <dbReference type="NCBI Taxonomy" id="331697"/>
    <lineage>
        <taxon>Bacteria</taxon>
        <taxon>Pseudomonadati</taxon>
        <taxon>Bacteroidota</taxon>
        <taxon>Chitinophagia</taxon>
        <taxon>Chitinophagales</taxon>
        <taxon>Chitinophagaceae</taxon>
        <taxon>Chitinophaga</taxon>
    </lineage>
</organism>
<protein>
    <submittedName>
        <fullName evidence="2">Uncharacterized protein</fullName>
    </submittedName>
</protein>
<dbReference type="RefSeq" id="WP_111599270.1">
    <property type="nucleotide sequence ID" value="NZ_QLLL01000007.1"/>
</dbReference>
<sequence length="63" mass="7061">MANHVLQGNARCTGHHDDHLIRQFVKGFIFGAAAAYFITSPKGKALQSKMRCKANRFVEKMIV</sequence>
<evidence type="ECO:0000313" key="2">
    <source>
        <dbReference type="EMBL" id="RAJ01634.1"/>
    </source>
</evidence>
<dbReference type="EMBL" id="QLLL01000007">
    <property type="protein sequence ID" value="RAJ01634.1"/>
    <property type="molecule type" value="Genomic_DNA"/>
</dbReference>